<evidence type="ECO:0000313" key="2">
    <source>
        <dbReference type="EMBL" id="KRY60315.1"/>
    </source>
</evidence>
<evidence type="ECO:0000256" key="1">
    <source>
        <dbReference type="SAM" id="MobiDB-lite"/>
    </source>
</evidence>
<comment type="caution">
    <text evidence="2">The sequence shown here is derived from an EMBL/GenBank/DDBJ whole genome shotgun (WGS) entry which is preliminary data.</text>
</comment>
<organism evidence="2 3">
    <name type="scientific">Trichinella britovi</name>
    <name type="common">Parasitic roundworm</name>
    <dbReference type="NCBI Taxonomy" id="45882"/>
    <lineage>
        <taxon>Eukaryota</taxon>
        <taxon>Metazoa</taxon>
        <taxon>Ecdysozoa</taxon>
        <taxon>Nematoda</taxon>
        <taxon>Enoplea</taxon>
        <taxon>Dorylaimia</taxon>
        <taxon>Trichinellida</taxon>
        <taxon>Trichinellidae</taxon>
        <taxon>Trichinella</taxon>
    </lineage>
</organism>
<feature type="compositionally biased region" description="Polar residues" evidence="1">
    <location>
        <begin position="50"/>
        <end position="64"/>
    </location>
</feature>
<dbReference type="EMBL" id="JYDI01000006">
    <property type="protein sequence ID" value="KRY60315.1"/>
    <property type="molecule type" value="Genomic_DNA"/>
</dbReference>
<name>A0A0V1DG58_TRIBR</name>
<accession>A0A0V1DG58</accession>
<keyword evidence="3" id="KW-1185">Reference proteome</keyword>
<feature type="region of interest" description="Disordered" evidence="1">
    <location>
        <begin position="1"/>
        <end position="87"/>
    </location>
</feature>
<dbReference type="Proteomes" id="UP000054653">
    <property type="component" value="Unassembled WGS sequence"/>
</dbReference>
<dbReference type="AlphaFoldDB" id="A0A0V1DG58"/>
<evidence type="ECO:0000313" key="3">
    <source>
        <dbReference type="Proteomes" id="UP000054653"/>
    </source>
</evidence>
<gene>
    <name evidence="2" type="ORF">T03_17769</name>
</gene>
<sequence>MFESMDDSKIKISRRRTAAINPPFPPSSKDTVGENRGRLLATNPHDPTSRGVQLRQTPNRSNKSPLPAQFKRYRRREPRSASGDQPA</sequence>
<protein>
    <submittedName>
        <fullName evidence="2">Uncharacterized protein</fullName>
    </submittedName>
</protein>
<feature type="compositionally biased region" description="Basic and acidic residues" evidence="1">
    <location>
        <begin position="1"/>
        <end position="10"/>
    </location>
</feature>
<proteinExistence type="predicted"/>
<reference evidence="2 3" key="1">
    <citation type="submission" date="2015-01" db="EMBL/GenBank/DDBJ databases">
        <title>Evolution of Trichinella species and genotypes.</title>
        <authorList>
            <person name="Korhonen P.K."/>
            <person name="Edoardo P."/>
            <person name="Giuseppe L.R."/>
            <person name="Gasser R.B."/>
        </authorList>
    </citation>
    <scope>NUCLEOTIDE SEQUENCE [LARGE SCALE GENOMIC DNA]</scope>
    <source>
        <strain evidence="2">ISS120</strain>
    </source>
</reference>